<reference evidence="2 3" key="1">
    <citation type="submission" date="2016-02" db="EMBL/GenBank/DDBJ databases">
        <title>Band-tailed pigeon sequencing and assembly.</title>
        <authorList>
            <person name="Soares A.E."/>
            <person name="Novak B.J."/>
            <person name="Rice E.S."/>
            <person name="O'Connell B."/>
            <person name="Chang D."/>
            <person name="Weber S."/>
            <person name="Shapiro B."/>
        </authorList>
    </citation>
    <scope>NUCLEOTIDE SEQUENCE [LARGE SCALE GENOMIC DNA]</scope>
    <source>
        <strain evidence="2">BTP2013</strain>
        <tissue evidence="2">Blood</tissue>
    </source>
</reference>
<keyword evidence="3" id="KW-1185">Reference proteome</keyword>
<gene>
    <name evidence="2" type="ORF">AV530_012437</name>
</gene>
<dbReference type="EMBL" id="LSYS01008075">
    <property type="protein sequence ID" value="OPJ69362.1"/>
    <property type="molecule type" value="Genomic_DNA"/>
</dbReference>
<proteinExistence type="predicted"/>
<evidence type="ECO:0000256" key="1">
    <source>
        <dbReference type="SAM" id="MobiDB-lite"/>
    </source>
</evidence>
<protein>
    <submittedName>
        <fullName evidence="2">Uncharacterized protein</fullName>
    </submittedName>
</protein>
<evidence type="ECO:0000313" key="2">
    <source>
        <dbReference type="EMBL" id="OPJ69362.1"/>
    </source>
</evidence>
<name>A0A1V4JAJ8_PATFA</name>
<feature type="region of interest" description="Disordered" evidence="1">
    <location>
        <begin position="1"/>
        <end position="26"/>
    </location>
</feature>
<comment type="caution">
    <text evidence="2">The sequence shown here is derived from an EMBL/GenBank/DDBJ whole genome shotgun (WGS) entry which is preliminary data.</text>
</comment>
<dbReference type="Proteomes" id="UP000190648">
    <property type="component" value="Unassembled WGS sequence"/>
</dbReference>
<organism evidence="2 3">
    <name type="scientific">Patagioenas fasciata monilis</name>
    <dbReference type="NCBI Taxonomy" id="372326"/>
    <lineage>
        <taxon>Eukaryota</taxon>
        <taxon>Metazoa</taxon>
        <taxon>Chordata</taxon>
        <taxon>Craniata</taxon>
        <taxon>Vertebrata</taxon>
        <taxon>Euteleostomi</taxon>
        <taxon>Archelosauria</taxon>
        <taxon>Archosauria</taxon>
        <taxon>Dinosauria</taxon>
        <taxon>Saurischia</taxon>
        <taxon>Theropoda</taxon>
        <taxon>Coelurosauria</taxon>
        <taxon>Aves</taxon>
        <taxon>Neognathae</taxon>
        <taxon>Neoaves</taxon>
        <taxon>Columbimorphae</taxon>
        <taxon>Columbiformes</taxon>
        <taxon>Columbidae</taxon>
        <taxon>Patagioenas</taxon>
    </lineage>
</organism>
<dbReference type="AlphaFoldDB" id="A0A1V4JAJ8"/>
<sequence>MKRNADQSLRKHEREMAQKQSGEKEQGVWIEDYQQTVGCEKRLAAVMVLHMVHQVPPPALQEEHAWKSKARWIVKSFSEDFVLDDMGSGKWTGWATVQQGYQFPFIYTTDKRKSFNEDGSFYI</sequence>
<accession>A0A1V4JAJ8</accession>
<evidence type="ECO:0000313" key="3">
    <source>
        <dbReference type="Proteomes" id="UP000190648"/>
    </source>
</evidence>